<dbReference type="Proteomes" id="UP000241769">
    <property type="component" value="Unassembled WGS sequence"/>
</dbReference>
<evidence type="ECO:0000256" key="1">
    <source>
        <dbReference type="ARBA" id="ARBA00006700"/>
    </source>
</evidence>
<dbReference type="GO" id="GO:0003735">
    <property type="term" value="F:structural constituent of ribosome"/>
    <property type="evidence" value="ECO:0007669"/>
    <property type="project" value="InterPro"/>
</dbReference>
<feature type="compositionally biased region" description="Low complexity" evidence="6">
    <location>
        <begin position="45"/>
        <end position="57"/>
    </location>
</feature>
<dbReference type="OrthoDB" id="1267328at2759"/>
<sequence length="223" mass="23943">MPAKAKNTSVKTSAKPTKAAEAPVKAAEKAPAAAGKYVPKKSTKSKSPYKSGKPNPNHAQIVAKIASEKTKSGKGKPAPSKPQGVTKANAAAKANKQGTHTKVSRKIRTNTRFHRPITQRLGKAPKYPRVSNPQNNNHDEFDTLKHPLTTESAMKKIEESNTLVFIVAQKTTKAAIKKAVRKLYDVKAAYVNTLIGADGQKRAYVRLVADSDALDVASKIGII</sequence>
<dbReference type="GO" id="GO:0006412">
    <property type="term" value="P:translation"/>
    <property type="evidence" value="ECO:0007669"/>
    <property type="project" value="InterPro"/>
</dbReference>
<keyword evidence="4 8" id="KW-0689">Ribosomal protein</keyword>
<dbReference type="NCBIfam" id="NF011118">
    <property type="entry name" value="PRK14548.1"/>
    <property type="match status" value="1"/>
</dbReference>
<dbReference type="InterPro" id="IPR012678">
    <property type="entry name" value="Ribosomal_uL23/eL15/eS24_sf"/>
</dbReference>
<dbReference type="GO" id="GO:1990904">
    <property type="term" value="C:ribonucleoprotein complex"/>
    <property type="evidence" value="ECO:0007669"/>
    <property type="project" value="UniProtKB-KW"/>
</dbReference>
<dbReference type="InterPro" id="IPR013025">
    <property type="entry name" value="Ribosomal_uL23-like"/>
</dbReference>
<keyword evidence="3" id="KW-0694">RNA-binding</keyword>
<evidence type="ECO:0000256" key="3">
    <source>
        <dbReference type="ARBA" id="ARBA00022884"/>
    </source>
</evidence>
<dbReference type="HAMAP" id="MF_01369_A">
    <property type="entry name" value="Ribosomal_uL23_A"/>
    <property type="match status" value="1"/>
</dbReference>
<dbReference type="Pfam" id="PF03939">
    <property type="entry name" value="Ribosomal_L23eN"/>
    <property type="match status" value="1"/>
</dbReference>
<dbReference type="SUPFAM" id="SSF54189">
    <property type="entry name" value="Ribosomal proteins S24e, L23 and L15e"/>
    <property type="match status" value="1"/>
</dbReference>
<dbReference type="InterPro" id="IPR005633">
    <property type="entry name" value="Ribosomal_uL23_N"/>
</dbReference>
<keyword evidence="5" id="KW-0687">Ribonucleoprotein</keyword>
<dbReference type="AlphaFoldDB" id="A0A2P6MPB7"/>
<dbReference type="GO" id="GO:0005840">
    <property type="term" value="C:ribosome"/>
    <property type="evidence" value="ECO:0007669"/>
    <property type="project" value="UniProtKB-KW"/>
</dbReference>
<evidence type="ECO:0000256" key="5">
    <source>
        <dbReference type="ARBA" id="ARBA00023274"/>
    </source>
</evidence>
<dbReference type="FunCoup" id="A0A2P6MPB7">
    <property type="interactions" value="373"/>
</dbReference>
<dbReference type="Gene3D" id="3.30.70.330">
    <property type="match status" value="1"/>
</dbReference>
<gene>
    <name evidence="8" type="ORF">PROFUN_02560</name>
</gene>
<evidence type="ECO:0000259" key="7">
    <source>
        <dbReference type="Pfam" id="PF03939"/>
    </source>
</evidence>
<protein>
    <submittedName>
        <fullName evidence="8">Putative 60S ribosomal protein L23</fullName>
    </submittedName>
</protein>
<feature type="compositionally biased region" description="Low complexity" evidence="6">
    <location>
        <begin position="75"/>
        <end position="96"/>
    </location>
</feature>
<dbReference type="PANTHER" id="PTHR11620">
    <property type="entry name" value="60S RIBOSOMAL PROTEIN L23A"/>
    <property type="match status" value="1"/>
</dbReference>
<evidence type="ECO:0000256" key="4">
    <source>
        <dbReference type="ARBA" id="ARBA00022980"/>
    </source>
</evidence>
<evidence type="ECO:0000313" key="8">
    <source>
        <dbReference type="EMBL" id="PRP73551.1"/>
    </source>
</evidence>
<reference evidence="8 9" key="1">
    <citation type="journal article" date="2018" name="Genome Biol. Evol.">
        <title>Multiple Roots of Fruiting Body Formation in Amoebozoa.</title>
        <authorList>
            <person name="Hillmann F."/>
            <person name="Forbes G."/>
            <person name="Novohradska S."/>
            <person name="Ferling I."/>
            <person name="Riege K."/>
            <person name="Groth M."/>
            <person name="Westermann M."/>
            <person name="Marz M."/>
            <person name="Spaller T."/>
            <person name="Winckler T."/>
            <person name="Schaap P."/>
            <person name="Glockner G."/>
        </authorList>
    </citation>
    <scope>NUCLEOTIDE SEQUENCE [LARGE SCALE GENOMIC DNA]</scope>
    <source>
        <strain evidence="8 9">Jena</strain>
    </source>
</reference>
<keyword evidence="9" id="KW-1185">Reference proteome</keyword>
<evidence type="ECO:0000313" key="9">
    <source>
        <dbReference type="Proteomes" id="UP000241769"/>
    </source>
</evidence>
<feature type="region of interest" description="Disordered" evidence="6">
    <location>
        <begin position="1"/>
        <end position="104"/>
    </location>
</feature>
<dbReference type="InParanoid" id="A0A2P6MPB7"/>
<keyword evidence="2" id="KW-0699">rRNA-binding</keyword>
<feature type="domain" description="Large ribosomal subunit protein uL23 N-terminal" evidence="7">
    <location>
        <begin position="86"/>
        <end position="133"/>
    </location>
</feature>
<evidence type="ECO:0000256" key="2">
    <source>
        <dbReference type="ARBA" id="ARBA00022730"/>
    </source>
</evidence>
<evidence type="ECO:0000256" key="6">
    <source>
        <dbReference type="SAM" id="MobiDB-lite"/>
    </source>
</evidence>
<accession>A0A2P6MPB7</accession>
<dbReference type="Pfam" id="PF00276">
    <property type="entry name" value="Ribosomal_L23"/>
    <property type="match status" value="1"/>
</dbReference>
<feature type="compositionally biased region" description="Polar residues" evidence="6">
    <location>
        <begin position="1"/>
        <end position="12"/>
    </location>
</feature>
<dbReference type="FunFam" id="3.30.70.330:FF:000035">
    <property type="entry name" value="60S ribosomal protein L23a"/>
    <property type="match status" value="1"/>
</dbReference>
<organism evidence="8 9">
    <name type="scientific">Planoprotostelium fungivorum</name>
    <dbReference type="NCBI Taxonomy" id="1890364"/>
    <lineage>
        <taxon>Eukaryota</taxon>
        <taxon>Amoebozoa</taxon>
        <taxon>Evosea</taxon>
        <taxon>Variosea</taxon>
        <taxon>Cavosteliida</taxon>
        <taxon>Cavosteliaceae</taxon>
        <taxon>Planoprotostelium</taxon>
    </lineage>
</organism>
<dbReference type="STRING" id="1890364.A0A2P6MPB7"/>
<comment type="caution">
    <text evidence="8">The sequence shown here is derived from an EMBL/GenBank/DDBJ whole genome shotgun (WGS) entry which is preliminary data.</text>
</comment>
<name>A0A2P6MPB7_9EUKA</name>
<dbReference type="GO" id="GO:0019843">
    <property type="term" value="F:rRNA binding"/>
    <property type="evidence" value="ECO:0007669"/>
    <property type="project" value="UniProtKB-KW"/>
</dbReference>
<comment type="similarity">
    <text evidence="1">Belongs to the universal ribosomal protein uL23 family.</text>
</comment>
<dbReference type="InterPro" id="IPR012677">
    <property type="entry name" value="Nucleotide-bd_a/b_plait_sf"/>
</dbReference>
<dbReference type="EMBL" id="MDYQ01000599">
    <property type="protein sequence ID" value="PRP73551.1"/>
    <property type="molecule type" value="Genomic_DNA"/>
</dbReference>
<feature type="compositionally biased region" description="Low complexity" evidence="6">
    <location>
        <begin position="14"/>
        <end position="37"/>
    </location>
</feature>
<proteinExistence type="inferred from homology"/>